<dbReference type="Ensembl" id="ENSMMMT00000028655.1">
    <property type="protein sequence ID" value="ENSMMMP00000025319.1"/>
    <property type="gene ID" value="ENSMMMG00000022169.1"/>
</dbReference>
<protein>
    <submittedName>
        <fullName evidence="1">Uncharacterized protein</fullName>
    </submittedName>
</protein>
<sequence>MPKSEKKKKSQINVPFLHLKKLQKQGLCNLPPGTILLACLSQICHSRAKLKKVLISLTNEFMVFASYATIILSKIKFMSTTTVFHILTQKIFVNLEGCVSFEKGENKKYLPRDGKRECVQRHYFFLLFISFIHDNSGMCYIHNYPFTAQFFITLYIKYVHAKLCHYT</sequence>
<name>A0A8C6A6U9_MARMA</name>
<reference evidence="1" key="2">
    <citation type="submission" date="2025-09" db="UniProtKB">
        <authorList>
            <consortium name="Ensembl"/>
        </authorList>
    </citation>
    <scope>IDENTIFICATION</scope>
</reference>
<proteinExistence type="predicted"/>
<dbReference type="AlphaFoldDB" id="A0A8C6A6U9"/>
<dbReference type="Proteomes" id="UP000694407">
    <property type="component" value="Unplaced"/>
</dbReference>
<accession>A0A8C6A6U9</accession>
<keyword evidence="2" id="KW-1185">Reference proteome</keyword>
<evidence type="ECO:0000313" key="1">
    <source>
        <dbReference type="Ensembl" id="ENSMMMP00000025319.1"/>
    </source>
</evidence>
<organism evidence="1 2">
    <name type="scientific">Marmota marmota marmota</name>
    <name type="common">Alpine marmot</name>
    <dbReference type="NCBI Taxonomy" id="9994"/>
    <lineage>
        <taxon>Eukaryota</taxon>
        <taxon>Metazoa</taxon>
        <taxon>Chordata</taxon>
        <taxon>Craniata</taxon>
        <taxon>Vertebrata</taxon>
        <taxon>Euteleostomi</taxon>
        <taxon>Mammalia</taxon>
        <taxon>Eutheria</taxon>
        <taxon>Euarchontoglires</taxon>
        <taxon>Glires</taxon>
        <taxon>Rodentia</taxon>
        <taxon>Sciuromorpha</taxon>
        <taxon>Sciuridae</taxon>
        <taxon>Xerinae</taxon>
        <taxon>Marmotini</taxon>
        <taxon>Marmota</taxon>
    </lineage>
</organism>
<evidence type="ECO:0000313" key="2">
    <source>
        <dbReference type="Proteomes" id="UP000694407"/>
    </source>
</evidence>
<reference evidence="1" key="1">
    <citation type="submission" date="2025-08" db="UniProtKB">
        <authorList>
            <consortium name="Ensembl"/>
        </authorList>
    </citation>
    <scope>IDENTIFICATION</scope>
</reference>